<gene>
    <name evidence="7" type="primary">rimI</name>
    <name evidence="7" type="ORF">QBE51_11790</name>
</gene>
<dbReference type="InterPro" id="IPR000182">
    <property type="entry name" value="GNAT_dom"/>
</dbReference>
<dbReference type="CDD" id="cd04301">
    <property type="entry name" value="NAT_SF"/>
    <property type="match status" value="1"/>
</dbReference>
<comment type="similarity">
    <text evidence="1 5">Belongs to the acetyltransferase family. RimI subfamily.</text>
</comment>
<evidence type="ECO:0000256" key="2">
    <source>
        <dbReference type="ARBA" id="ARBA00022490"/>
    </source>
</evidence>
<dbReference type="EMBL" id="CP121687">
    <property type="protein sequence ID" value="WZL69470.1"/>
    <property type="molecule type" value="Genomic_DNA"/>
</dbReference>
<evidence type="ECO:0000259" key="6">
    <source>
        <dbReference type="PROSITE" id="PS51186"/>
    </source>
</evidence>
<evidence type="ECO:0000256" key="1">
    <source>
        <dbReference type="ARBA" id="ARBA00005395"/>
    </source>
</evidence>
<keyword evidence="3 7" id="KW-0808">Transferase</keyword>
<dbReference type="GO" id="GO:0008999">
    <property type="term" value="F:protein-N-terminal-alanine acetyltransferase activity"/>
    <property type="evidence" value="ECO:0007669"/>
    <property type="project" value="UniProtKB-EC"/>
</dbReference>
<dbReference type="Proteomes" id="UP001486565">
    <property type="component" value="Chromosome"/>
</dbReference>
<dbReference type="InterPro" id="IPR006464">
    <property type="entry name" value="AcTrfase_RimI/Ard1"/>
</dbReference>
<dbReference type="RefSeq" id="WP_341876466.1">
    <property type="nucleotide sequence ID" value="NZ_CP121687.1"/>
</dbReference>
<feature type="domain" description="N-acetyltransferase" evidence="6">
    <location>
        <begin position="2"/>
        <end position="147"/>
    </location>
</feature>
<accession>A0ABZ2Y2N9</accession>
<dbReference type="InterPro" id="IPR016181">
    <property type="entry name" value="Acyl_CoA_acyltransferase"/>
</dbReference>
<protein>
    <recommendedName>
        <fullName evidence="5">[Ribosomal protein bS18]-alanine N-acetyltransferase</fullName>
        <ecNumber evidence="5">2.3.1.266</ecNumber>
    </recommendedName>
</protein>
<dbReference type="InterPro" id="IPR050680">
    <property type="entry name" value="YpeA/RimI_acetyltransf"/>
</dbReference>
<reference evidence="7 8" key="1">
    <citation type="submission" date="2023-03" db="EMBL/GenBank/DDBJ databases">
        <title>Novel Species.</title>
        <authorList>
            <person name="Ma S."/>
        </authorList>
    </citation>
    <scope>NUCLEOTIDE SEQUENCE [LARGE SCALE GENOMIC DNA]</scope>
    <source>
        <strain evidence="7 8">LIND6LT2</strain>
    </source>
</reference>
<dbReference type="PANTHER" id="PTHR43420:SF44">
    <property type="entry name" value="ACETYLTRANSFERASE YPEA"/>
    <property type="match status" value="1"/>
</dbReference>
<dbReference type="PANTHER" id="PTHR43420">
    <property type="entry name" value="ACETYLTRANSFERASE"/>
    <property type="match status" value="1"/>
</dbReference>
<organism evidence="7 8">
    <name type="scientific">Defluviitalea saccharophila</name>
    <dbReference type="NCBI Taxonomy" id="879970"/>
    <lineage>
        <taxon>Bacteria</taxon>
        <taxon>Bacillati</taxon>
        <taxon>Bacillota</taxon>
        <taxon>Clostridia</taxon>
        <taxon>Lachnospirales</taxon>
        <taxon>Defluviitaleaceae</taxon>
        <taxon>Defluviitalea</taxon>
    </lineage>
</organism>
<keyword evidence="4 7" id="KW-0012">Acyltransferase</keyword>
<evidence type="ECO:0000256" key="4">
    <source>
        <dbReference type="ARBA" id="ARBA00023315"/>
    </source>
</evidence>
<comment type="catalytic activity">
    <reaction evidence="5">
        <text>N-terminal L-alanyl-[ribosomal protein bS18] + acetyl-CoA = N-terminal N(alpha)-acetyl-L-alanyl-[ribosomal protein bS18] + CoA + H(+)</text>
        <dbReference type="Rhea" id="RHEA:43756"/>
        <dbReference type="Rhea" id="RHEA-COMP:10676"/>
        <dbReference type="Rhea" id="RHEA-COMP:10677"/>
        <dbReference type="ChEBI" id="CHEBI:15378"/>
        <dbReference type="ChEBI" id="CHEBI:57287"/>
        <dbReference type="ChEBI" id="CHEBI:57288"/>
        <dbReference type="ChEBI" id="CHEBI:64718"/>
        <dbReference type="ChEBI" id="CHEBI:83683"/>
        <dbReference type="EC" id="2.3.1.266"/>
    </reaction>
</comment>
<evidence type="ECO:0000313" key="7">
    <source>
        <dbReference type="EMBL" id="WZL69470.1"/>
    </source>
</evidence>
<name>A0ABZ2Y2N9_9FIRM</name>
<dbReference type="GO" id="GO:0005840">
    <property type="term" value="C:ribosome"/>
    <property type="evidence" value="ECO:0007669"/>
    <property type="project" value="UniProtKB-KW"/>
</dbReference>
<keyword evidence="7" id="KW-0687">Ribonucleoprotein</keyword>
<evidence type="ECO:0000256" key="5">
    <source>
        <dbReference type="RuleBase" id="RU363094"/>
    </source>
</evidence>
<comment type="subcellular location">
    <subcellularLocation>
        <location evidence="5">Cytoplasm</location>
    </subcellularLocation>
</comment>
<dbReference type="Pfam" id="PF00583">
    <property type="entry name" value="Acetyltransf_1"/>
    <property type="match status" value="1"/>
</dbReference>
<proteinExistence type="inferred from homology"/>
<dbReference type="PROSITE" id="PS51186">
    <property type="entry name" value="GNAT"/>
    <property type="match status" value="1"/>
</dbReference>
<sequence>MIKIIPMKEEHIPGIHEIEKSCFTIPWSKEAFEKELRENPLAYYIVAELENTVLGYAGMWVIADEGHITNIAVHPDFQHQGVGTLLMKHLIDEARSKNFFGLTLEVRESNVKAQNLYKKFGFINEGLRKGYYQDTGENAIIMWKYFNN</sequence>
<evidence type="ECO:0000313" key="8">
    <source>
        <dbReference type="Proteomes" id="UP001486565"/>
    </source>
</evidence>
<dbReference type="NCBIfam" id="TIGR01575">
    <property type="entry name" value="rimI"/>
    <property type="match status" value="1"/>
</dbReference>
<keyword evidence="8" id="KW-1185">Reference proteome</keyword>
<dbReference type="Gene3D" id="3.40.630.30">
    <property type="match status" value="1"/>
</dbReference>
<comment type="function">
    <text evidence="5">Acetylates the N-terminal alanine of ribosomal protein bS18.</text>
</comment>
<keyword evidence="2 5" id="KW-0963">Cytoplasm</keyword>
<dbReference type="SUPFAM" id="SSF55729">
    <property type="entry name" value="Acyl-CoA N-acyltransferases (Nat)"/>
    <property type="match status" value="1"/>
</dbReference>
<dbReference type="EC" id="2.3.1.266" evidence="5"/>
<evidence type="ECO:0000256" key="3">
    <source>
        <dbReference type="ARBA" id="ARBA00022679"/>
    </source>
</evidence>
<keyword evidence="7" id="KW-0689">Ribosomal protein</keyword>